<accession>A0A3D9C794</accession>
<keyword evidence="3" id="KW-1185">Reference proteome</keyword>
<dbReference type="AlphaFoldDB" id="A0A3D9C794"/>
<organism evidence="2 3">
    <name type="scientific">Chryseobacterium pennae</name>
    <dbReference type="NCBI Taxonomy" id="2258962"/>
    <lineage>
        <taxon>Bacteria</taxon>
        <taxon>Pseudomonadati</taxon>
        <taxon>Bacteroidota</taxon>
        <taxon>Flavobacteriia</taxon>
        <taxon>Flavobacteriales</taxon>
        <taxon>Weeksellaceae</taxon>
        <taxon>Chryseobacterium group</taxon>
        <taxon>Chryseobacterium</taxon>
    </lineage>
</organism>
<evidence type="ECO:0000313" key="3">
    <source>
        <dbReference type="Proteomes" id="UP000256686"/>
    </source>
</evidence>
<keyword evidence="1" id="KW-0472">Membrane</keyword>
<comment type="caution">
    <text evidence="2">The sequence shown here is derived from an EMBL/GenBank/DDBJ whole genome shotgun (WGS) entry which is preliminary data.</text>
</comment>
<feature type="transmembrane region" description="Helical" evidence="1">
    <location>
        <begin position="70"/>
        <end position="89"/>
    </location>
</feature>
<evidence type="ECO:0000256" key="1">
    <source>
        <dbReference type="SAM" id="Phobius"/>
    </source>
</evidence>
<evidence type="ECO:0000313" key="2">
    <source>
        <dbReference type="EMBL" id="REC61624.1"/>
    </source>
</evidence>
<sequence>MNDTDRRNIDQLTSYKLLFLTTPILYFLILWKILEFYNFTLITNFLLFILPVIGSLFIKSKNISANNQSILQTMSYYCIPFFLAVNISFDFSKPSAKKFLIIDKAISTENKSDSDGTYEVTKHELKVVSKEKMNSPAFWKDLSTAEYTDIYPNIPGKEFITIQNKKYEILGRKNKVIRSENGLQYSRSYYLKEYVKPMAIDVDRKIYNKFGKGNDLDIETHSGLFGIEWTYYHWKM</sequence>
<dbReference type="Proteomes" id="UP000256686">
    <property type="component" value="Unassembled WGS sequence"/>
</dbReference>
<keyword evidence="1" id="KW-0812">Transmembrane</keyword>
<reference evidence="3" key="1">
    <citation type="submission" date="2018-06" db="EMBL/GenBank/DDBJ databases">
        <authorList>
            <person name="Lum Nde A."/>
            <person name="Hugo C."/>
        </authorList>
    </citation>
    <scope>NUCLEOTIDE SEQUENCE [LARGE SCALE GENOMIC DNA]</scope>
    <source>
        <strain evidence="3">1_F178</strain>
    </source>
</reference>
<proteinExistence type="predicted"/>
<name>A0A3D9C794_9FLAO</name>
<protein>
    <submittedName>
        <fullName evidence="2">Uncharacterized protein</fullName>
    </submittedName>
</protein>
<keyword evidence="1" id="KW-1133">Transmembrane helix</keyword>
<feature type="transmembrane region" description="Helical" evidence="1">
    <location>
        <begin position="12"/>
        <end position="31"/>
    </location>
</feature>
<gene>
    <name evidence="2" type="ORF">DRF65_14305</name>
</gene>
<dbReference type="EMBL" id="QNVT01000013">
    <property type="protein sequence ID" value="REC61624.1"/>
    <property type="molecule type" value="Genomic_DNA"/>
</dbReference>
<feature type="transmembrane region" description="Helical" evidence="1">
    <location>
        <begin position="37"/>
        <end position="58"/>
    </location>
</feature>